<keyword evidence="2" id="KW-1185">Reference proteome</keyword>
<dbReference type="PROSITE" id="PS51257">
    <property type="entry name" value="PROKAR_LIPOPROTEIN"/>
    <property type="match status" value="1"/>
</dbReference>
<dbReference type="RefSeq" id="WP_194536962.1">
    <property type="nucleotide sequence ID" value="NZ_JACEFB010000002.1"/>
</dbReference>
<evidence type="ECO:0008006" key="3">
    <source>
        <dbReference type="Google" id="ProtNLM"/>
    </source>
</evidence>
<dbReference type="EMBL" id="JACEFB010000002">
    <property type="protein sequence ID" value="MBA2225546.1"/>
    <property type="molecule type" value="Genomic_DNA"/>
</dbReference>
<dbReference type="AlphaFoldDB" id="A0A7V9AAW3"/>
<dbReference type="Proteomes" id="UP000542342">
    <property type="component" value="Unassembled WGS sequence"/>
</dbReference>
<name>A0A7V9AAW3_9BACT</name>
<evidence type="ECO:0000313" key="1">
    <source>
        <dbReference type="EMBL" id="MBA2225546.1"/>
    </source>
</evidence>
<reference evidence="1 2" key="1">
    <citation type="submission" date="2020-07" db="EMBL/GenBank/DDBJ databases">
        <title>Thermogemmata thermophila gen. nov., sp. nov., a novel moderate thermophilic planctomycete from a Kamchatka hot spring.</title>
        <authorList>
            <person name="Elcheninov A.G."/>
            <person name="Podosokorskaya O.A."/>
            <person name="Kovaleva O.L."/>
            <person name="Novikov A."/>
            <person name="Bonch-Osmolovskaya E.A."/>
            <person name="Toshchakov S.V."/>
            <person name="Kublanov I.V."/>
        </authorList>
    </citation>
    <scope>NUCLEOTIDE SEQUENCE [LARGE SCALE GENOMIC DNA]</scope>
    <source>
        <strain evidence="1 2">2918</strain>
    </source>
</reference>
<evidence type="ECO:0000313" key="2">
    <source>
        <dbReference type="Proteomes" id="UP000542342"/>
    </source>
</evidence>
<sequence>MSGRRMVRASGWCGWAMLGLLGLVVASGCNRFLGPREVRQLGRPDAPGYTIDEQQRRGRERLTVIEDDFRVGPKTYADRPSPIGR</sequence>
<comment type="caution">
    <text evidence="1">The sequence shown here is derived from an EMBL/GenBank/DDBJ whole genome shotgun (WGS) entry which is preliminary data.</text>
</comment>
<protein>
    <recommendedName>
        <fullName evidence="3">Lipoprotein</fullName>
    </recommendedName>
</protein>
<organism evidence="1 2">
    <name type="scientific">Thermogemmata fonticola</name>
    <dbReference type="NCBI Taxonomy" id="2755323"/>
    <lineage>
        <taxon>Bacteria</taxon>
        <taxon>Pseudomonadati</taxon>
        <taxon>Planctomycetota</taxon>
        <taxon>Planctomycetia</taxon>
        <taxon>Gemmatales</taxon>
        <taxon>Gemmataceae</taxon>
        <taxon>Thermogemmata</taxon>
    </lineage>
</organism>
<gene>
    <name evidence="1" type="ORF">H0921_05140</name>
</gene>
<accession>A0A7V9AAW3</accession>
<proteinExistence type="predicted"/>